<protein>
    <submittedName>
        <fullName evidence="1">Uncharacterized protein</fullName>
    </submittedName>
</protein>
<comment type="caution">
    <text evidence="1">The sequence shown here is derived from an EMBL/GenBank/DDBJ whole genome shotgun (WGS) entry which is preliminary data.</text>
</comment>
<evidence type="ECO:0000313" key="1">
    <source>
        <dbReference type="EMBL" id="KAG8498526.1"/>
    </source>
</evidence>
<keyword evidence="2" id="KW-1185">Reference proteome</keyword>
<gene>
    <name evidence="1" type="ORF">CXB51_004928</name>
</gene>
<organism evidence="1 2">
    <name type="scientific">Gossypium anomalum</name>
    <dbReference type="NCBI Taxonomy" id="47600"/>
    <lineage>
        <taxon>Eukaryota</taxon>
        <taxon>Viridiplantae</taxon>
        <taxon>Streptophyta</taxon>
        <taxon>Embryophyta</taxon>
        <taxon>Tracheophyta</taxon>
        <taxon>Spermatophyta</taxon>
        <taxon>Magnoliopsida</taxon>
        <taxon>eudicotyledons</taxon>
        <taxon>Gunneridae</taxon>
        <taxon>Pentapetalae</taxon>
        <taxon>rosids</taxon>
        <taxon>malvids</taxon>
        <taxon>Malvales</taxon>
        <taxon>Malvaceae</taxon>
        <taxon>Malvoideae</taxon>
        <taxon>Gossypium</taxon>
    </lineage>
</organism>
<reference evidence="1 2" key="1">
    <citation type="journal article" date="2021" name="bioRxiv">
        <title>The Gossypium anomalum genome as a resource for cotton improvement and evolutionary analysis of hybrid incompatibility.</title>
        <authorList>
            <person name="Grover C.E."/>
            <person name="Yuan D."/>
            <person name="Arick M.A."/>
            <person name="Miller E.R."/>
            <person name="Hu G."/>
            <person name="Peterson D.G."/>
            <person name="Wendel J.F."/>
            <person name="Udall J.A."/>
        </authorList>
    </citation>
    <scope>NUCLEOTIDE SEQUENCE [LARGE SCALE GENOMIC DNA]</scope>
    <source>
        <strain evidence="1">JFW-Udall</strain>
        <tissue evidence="1">Leaf</tissue>
    </source>
</reference>
<evidence type="ECO:0000313" key="2">
    <source>
        <dbReference type="Proteomes" id="UP000701853"/>
    </source>
</evidence>
<dbReference type="AlphaFoldDB" id="A0A8J5ZF20"/>
<accession>A0A8J5ZF20</accession>
<proteinExistence type="predicted"/>
<dbReference type="OrthoDB" id="1001832at2759"/>
<dbReference type="Proteomes" id="UP000701853">
    <property type="component" value="Chromosome 3"/>
</dbReference>
<name>A0A8J5ZF20_9ROSI</name>
<dbReference type="EMBL" id="JAHUZN010000003">
    <property type="protein sequence ID" value="KAG8498526.1"/>
    <property type="molecule type" value="Genomic_DNA"/>
</dbReference>
<sequence length="110" mass="12625">MIISHLPRIGSDYRPLLLSVPCNIISAPTPLFHYLVVWKTYPNFDSFLQKKYKVLSPQYYPSSKSESYSKIKDSISIKEVKSDATSMQPLKALGCDGLPTTFFQKTWFRV</sequence>